<dbReference type="OMA" id="FHENPRE"/>
<dbReference type="GO" id="GO:0008143">
    <property type="term" value="F:poly(A) binding"/>
    <property type="evidence" value="ECO:0007669"/>
    <property type="project" value="TreeGrafter"/>
</dbReference>
<keyword evidence="2" id="KW-0539">Nucleus</keyword>
<dbReference type="PANTHER" id="PTHR48033">
    <property type="entry name" value="RNA-BINDING (RRM/RBD/RNP MOTIFS) FAMILY PROTEIN"/>
    <property type="match status" value="1"/>
</dbReference>
<dbReference type="Gene3D" id="3.30.70.330">
    <property type="match status" value="2"/>
</dbReference>
<dbReference type="GO" id="GO:0010468">
    <property type="term" value="P:regulation of gene expression"/>
    <property type="evidence" value="ECO:0007669"/>
    <property type="project" value="TreeGrafter"/>
</dbReference>
<dbReference type="Pfam" id="PF00076">
    <property type="entry name" value="RRM_1"/>
    <property type="match status" value="2"/>
</dbReference>
<evidence type="ECO:0000256" key="1">
    <source>
        <dbReference type="ARBA" id="ARBA00004123"/>
    </source>
</evidence>
<feature type="domain" description="RRM" evidence="5">
    <location>
        <begin position="107"/>
        <end position="186"/>
    </location>
</feature>
<accession>A0A8C0I4U1</accession>
<evidence type="ECO:0000259" key="5">
    <source>
        <dbReference type="PROSITE" id="PS50102"/>
    </source>
</evidence>
<keyword evidence="4" id="KW-1133">Transmembrane helix</keyword>
<feature type="transmembrane region" description="Helical" evidence="4">
    <location>
        <begin position="193"/>
        <end position="214"/>
    </location>
</feature>
<dbReference type="GeneTree" id="ENSGT00940000154426"/>
<organism evidence="6">
    <name type="scientific">Balaenoptera musculus</name>
    <name type="common">Blue whale</name>
    <dbReference type="NCBI Taxonomy" id="9771"/>
    <lineage>
        <taxon>Eukaryota</taxon>
        <taxon>Metazoa</taxon>
        <taxon>Chordata</taxon>
        <taxon>Craniata</taxon>
        <taxon>Vertebrata</taxon>
        <taxon>Euteleostomi</taxon>
        <taxon>Mammalia</taxon>
        <taxon>Eutheria</taxon>
        <taxon>Laurasiatheria</taxon>
        <taxon>Artiodactyla</taxon>
        <taxon>Whippomorpha</taxon>
        <taxon>Cetacea</taxon>
        <taxon>Mysticeti</taxon>
        <taxon>Balaenopteridae</taxon>
        <taxon>Balaenoptera</taxon>
    </lineage>
</organism>
<dbReference type="SUPFAM" id="SSF54928">
    <property type="entry name" value="RNA-binding domain, RBD"/>
    <property type="match status" value="2"/>
</dbReference>
<dbReference type="InterPro" id="IPR012677">
    <property type="entry name" value="Nucleotide-bd_a/b_plait_sf"/>
</dbReference>
<comment type="subcellular location">
    <subcellularLocation>
        <location evidence="1">Nucleus</location>
    </subcellularLocation>
</comment>
<keyword evidence="4" id="KW-0812">Transmembrane</keyword>
<name>A0A8C0I4U1_BALMU</name>
<dbReference type="InterPro" id="IPR000504">
    <property type="entry name" value="RRM_dom"/>
</dbReference>
<dbReference type="InterPro" id="IPR035979">
    <property type="entry name" value="RBD_domain_sf"/>
</dbReference>
<dbReference type="PANTHER" id="PTHR48033:SF14">
    <property type="entry name" value="MCG53108"/>
    <property type="match status" value="1"/>
</dbReference>
<keyword evidence="4" id="KW-0472">Membrane</keyword>
<evidence type="ECO:0000256" key="4">
    <source>
        <dbReference type="SAM" id="Phobius"/>
    </source>
</evidence>
<evidence type="ECO:0000256" key="3">
    <source>
        <dbReference type="PROSITE-ProRule" id="PRU00176"/>
    </source>
</evidence>
<dbReference type="Ensembl" id="ENSBMST00010027654.1">
    <property type="protein sequence ID" value="ENSBMSP00010025110.1"/>
    <property type="gene ID" value="ENSBMSG00010018252.1"/>
</dbReference>
<protein>
    <recommendedName>
        <fullName evidence="5">RRM domain-containing protein</fullName>
    </recommendedName>
</protein>
<proteinExistence type="predicted"/>
<sequence>MEYYSLPDGLLIQVTKNLCDARKMFIGGIPRDTSKQALLEYLTQFGEMIDFTLKTFPDSGLSRGFGFVLFKDSAAVEKVLQVKEHKLDGKTISLKRAKPIEVEPPPRKVFVGGLNPQTSEEKIREYFGAFGVIENIDLPVSPGTNKRRAFCFITYTDGKPVKKLLEARYHQIDSGWCEIKIAHQKEYLKSGGIWGPFFCLFFGLGWWFWVRAIIHIQTLKFPFRFAIQPGPSFIQQTLRVSLSQKVYSKQEIQRESAPVLKEAEVNQETQYGVVSPK</sequence>
<evidence type="ECO:0000256" key="2">
    <source>
        <dbReference type="ARBA" id="ARBA00023242"/>
    </source>
</evidence>
<dbReference type="SMART" id="SM00360">
    <property type="entry name" value="RRM"/>
    <property type="match status" value="2"/>
</dbReference>
<dbReference type="PROSITE" id="PS50102">
    <property type="entry name" value="RRM"/>
    <property type="match status" value="2"/>
</dbReference>
<reference evidence="6" key="1">
    <citation type="submission" date="2023-09" db="UniProtKB">
        <authorList>
            <consortium name="Ensembl"/>
        </authorList>
    </citation>
    <scope>IDENTIFICATION</scope>
</reference>
<dbReference type="AlphaFoldDB" id="A0A8C0I4U1"/>
<feature type="domain" description="RRM" evidence="5">
    <location>
        <begin position="22"/>
        <end position="107"/>
    </location>
</feature>
<dbReference type="GO" id="GO:0005654">
    <property type="term" value="C:nucleoplasm"/>
    <property type="evidence" value="ECO:0007669"/>
    <property type="project" value="TreeGrafter"/>
</dbReference>
<dbReference type="GO" id="GO:0000785">
    <property type="term" value="C:chromatin"/>
    <property type="evidence" value="ECO:0007669"/>
    <property type="project" value="TreeGrafter"/>
</dbReference>
<dbReference type="GO" id="GO:0034046">
    <property type="term" value="F:poly(G) binding"/>
    <property type="evidence" value="ECO:0007669"/>
    <property type="project" value="TreeGrafter"/>
</dbReference>
<evidence type="ECO:0000313" key="6">
    <source>
        <dbReference type="Ensembl" id="ENSBMSP00010025110.1"/>
    </source>
</evidence>
<keyword evidence="3" id="KW-0694">RNA-binding</keyword>